<proteinExistence type="predicted"/>
<accession>A0A7C9TQE3</accession>
<sequence length="269" mass="29823">MSNSGSGCPIAVSKHFTSSIPLWVRTDQPRHVGMDYWKSPHSGIISATPGTLEYRQLHLADINPGVWPPIAGVETSIPADRKIDGVAEVTFISALSPLFGRAQTRLAYQDEVNVFRRTLLYIGAPNWSRWYQVAQPGEGVGARTLVYLRRRRGVSPREFRRAIRQHVVPAMTRLPDVRELRTQDFLPWSARLWNTPNVAHDNPVEQRFHASVILGFADAGARADFLLGTAIETLSANLAAVCSAVHAYEVSETLTFVKGGTILHDVEDC</sequence>
<protein>
    <submittedName>
        <fullName evidence="1">Strictosidine synthase</fullName>
    </submittedName>
</protein>
<keyword evidence="2" id="KW-1185">Reference proteome</keyword>
<reference evidence="1 2" key="1">
    <citation type="journal article" date="2014" name="Int. J. Syst. Evol. Microbiol.">
        <title>Description of Galbitalea soli gen. nov., sp. nov., and Frondihabitans sucicola sp. nov.</title>
        <authorList>
            <person name="Kim S.J."/>
            <person name="Lim J.M."/>
            <person name="Ahn J.H."/>
            <person name="Weon H.Y."/>
            <person name="Hamada M."/>
            <person name="Suzuki K."/>
            <person name="Ahn T.Y."/>
            <person name="Kwon S.W."/>
        </authorList>
    </citation>
    <scope>NUCLEOTIDE SEQUENCE [LARGE SCALE GENOMIC DNA]</scope>
    <source>
        <strain evidence="1 2">NBRC 108727</strain>
    </source>
</reference>
<name>A0A7C9TQE3_9MICO</name>
<dbReference type="RefSeq" id="WP_163472803.1">
    <property type="nucleotide sequence ID" value="NZ_JAAGWZ010000002.1"/>
</dbReference>
<evidence type="ECO:0000313" key="2">
    <source>
        <dbReference type="Proteomes" id="UP000479756"/>
    </source>
</evidence>
<comment type="caution">
    <text evidence="1">The sequence shown here is derived from an EMBL/GenBank/DDBJ whole genome shotgun (WGS) entry which is preliminary data.</text>
</comment>
<gene>
    <name evidence="1" type="ORF">G3T37_07070</name>
</gene>
<dbReference type="AlphaFoldDB" id="A0A7C9TQE3"/>
<dbReference type="EMBL" id="JAAGWZ010000002">
    <property type="protein sequence ID" value="NEM91115.1"/>
    <property type="molecule type" value="Genomic_DNA"/>
</dbReference>
<organism evidence="1 2">
    <name type="scientific">Galbitalea soli</name>
    <dbReference type="NCBI Taxonomy" id="1268042"/>
    <lineage>
        <taxon>Bacteria</taxon>
        <taxon>Bacillati</taxon>
        <taxon>Actinomycetota</taxon>
        <taxon>Actinomycetes</taxon>
        <taxon>Micrococcales</taxon>
        <taxon>Microbacteriaceae</taxon>
        <taxon>Galbitalea</taxon>
    </lineage>
</organism>
<dbReference type="Proteomes" id="UP000479756">
    <property type="component" value="Unassembled WGS sequence"/>
</dbReference>
<evidence type="ECO:0000313" key="1">
    <source>
        <dbReference type="EMBL" id="NEM91115.1"/>
    </source>
</evidence>